<evidence type="ECO:0000313" key="1">
    <source>
        <dbReference type="EMBL" id="ALC43821.1"/>
    </source>
</evidence>
<dbReference type="GO" id="GO:0019005">
    <property type="term" value="C:SCF ubiquitin ligase complex"/>
    <property type="evidence" value="ECO:0007669"/>
    <property type="project" value="TreeGrafter"/>
</dbReference>
<name>A0A0M4EDU2_DROBS</name>
<dbReference type="OMA" id="LTHFDMV"/>
<dbReference type="STRING" id="30019.A0A0M4EDU2"/>
<evidence type="ECO:0000313" key="2">
    <source>
        <dbReference type="Proteomes" id="UP000494163"/>
    </source>
</evidence>
<proteinExistence type="predicted"/>
<accession>A0A0M4EDU2</accession>
<organism evidence="1 2">
    <name type="scientific">Drosophila busckii</name>
    <name type="common">Fruit fly</name>
    <dbReference type="NCBI Taxonomy" id="30019"/>
    <lineage>
        <taxon>Eukaryota</taxon>
        <taxon>Metazoa</taxon>
        <taxon>Ecdysozoa</taxon>
        <taxon>Arthropoda</taxon>
        <taxon>Hexapoda</taxon>
        <taxon>Insecta</taxon>
        <taxon>Pterygota</taxon>
        <taxon>Neoptera</taxon>
        <taxon>Endopterygota</taxon>
        <taxon>Diptera</taxon>
        <taxon>Brachycera</taxon>
        <taxon>Muscomorpha</taxon>
        <taxon>Ephydroidea</taxon>
        <taxon>Drosophilidae</taxon>
        <taxon>Drosophila</taxon>
    </lineage>
</organism>
<reference evidence="1 2" key="1">
    <citation type="submission" date="2015-08" db="EMBL/GenBank/DDBJ databases">
        <title>Ancestral chromatin configuration constrains chromatin evolution on differentiating sex chromosomes in Drosophila.</title>
        <authorList>
            <person name="Zhou Q."/>
            <person name="Bachtrog D."/>
        </authorList>
    </citation>
    <scope>NUCLEOTIDE SEQUENCE [LARGE SCALE GENOMIC DNA]</scope>
    <source>
        <tissue evidence="1">Whole larvae</tissue>
    </source>
</reference>
<dbReference type="Proteomes" id="UP000494163">
    <property type="component" value="Chromosome 3L"/>
</dbReference>
<keyword evidence="2" id="KW-1185">Reference proteome</keyword>
<protein>
    <submittedName>
        <fullName evidence="1">CG33969</fullName>
    </submittedName>
</protein>
<dbReference type="OrthoDB" id="435188at2759"/>
<dbReference type="SUPFAM" id="SSF50978">
    <property type="entry name" value="WD40 repeat-like"/>
    <property type="match status" value="1"/>
</dbReference>
<dbReference type="EMBL" id="CP012525">
    <property type="protein sequence ID" value="ALC43821.1"/>
    <property type="molecule type" value="Genomic_DNA"/>
</dbReference>
<sequence>MKLKLIDLNIDCLLGIFKYCTEKDLIALCQANNYICSVIEQHIFYALTKDLLLCGHRNRPCIEERNRTQLTYLERLQISRNWLKGVYEERPYYHHAQMFSSRLCLSSDTLYITHARYLRKYRRAGPEALQRRYDEEISTPSKSDISDFVKKDNTIFAGRVCGTCFVSDTDGITEQAMHNAKEYLYCVDFVEDTFATSTDTCCKLWKRSREFGLSHFDLFMQLQHSFKSMKVSDDGQWLFGGLYTDKRNRRALRAVHLESGEEIVLNSDTISIYDLKIKDDQVLFTANFDTTFRMFDRRCDRDVYIWEDPFDSSLYCLEYDGLYAVLCGAKHHSRVNLYDIRVPGKYIQLYFPGRTRQYYKSSPVYSIACDSQYMFVATDHNLRVFDFKANFGVQRDYSSFYDYRYGTNNLL</sequence>
<dbReference type="InterPro" id="IPR015943">
    <property type="entry name" value="WD40/YVTN_repeat-like_dom_sf"/>
</dbReference>
<dbReference type="PANTHER" id="PTHR14381:SF1">
    <property type="entry name" value="F-BOX_WD REPEAT-CONTAINING PROTEIN 4"/>
    <property type="match status" value="1"/>
</dbReference>
<dbReference type="PANTHER" id="PTHR14381">
    <property type="entry name" value="DACTYLIN"/>
    <property type="match status" value="1"/>
</dbReference>
<dbReference type="InterPro" id="IPR052301">
    <property type="entry name" value="SCF_F-box/WD-repeat"/>
</dbReference>
<dbReference type="GO" id="GO:0031146">
    <property type="term" value="P:SCF-dependent proteasomal ubiquitin-dependent protein catabolic process"/>
    <property type="evidence" value="ECO:0007669"/>
    <property type="project" value="TreeGrafter"/>
</dbReference>
<dbReference type="InterPro" id="IPR036322">
    <property type="entry name" value="WD40_repeat_dom_sf"/>
</dbReference>
<gene>
    <name evidence="1" type="ORF">Dbus_chr3Lg987</name>
</gene>
<dbReference type="Gene3D" id="2.130.10.10">
    <property type="entry name" value="YVTN repeat-like/Quinoprotein amine dehydrogenase"/>
    <property type="match status" value="1"/>
</dbReference>
<dbReference type="AlphaFoldDB" id="A0A0M4EDU2"/>